<organism evidence="8 9">
    <name type="scientific">Cetobacterium ceti</name>
    <dbReference type="NCBI Taxonomy" id="180163"/>
    <lineage>
        <taxon>Bacteria</taxon>
        <taxon>Fusobacteriati</taxon>
        <taxon>Fusobacteriota</taxon>
        <taxon>Fusobacteriia</taxon>
        <taxon>Fusobacteriales</taxon>
        <taxon>Fusobacteriaceae</taxon>
        <taxon>Cetobacterium</taxon>
    </lineage>
</organism>
<protein>
    <recommendedName>
        <fullName evidence="7">Cytosine-specific methyltransferase</fullName>
        <ecNumber evidence="7">2.1.1.37</ecNumber>
    </recommendedName>
</protein>
<dbReference type="Proteomes" id="UP000191153">
    <property type="component" value="Unassembled WGS sequence"/>
</dbReference>
<keyword evidence="9" id="KW-1185">Reference proteome</keyword>
<dbReference type="PANTHER" id="PTHR10629">
    <property type="entry name" value="CYTOSINE-SPECIFIC METHYLTRANSFERASE"/>
    <property type="match status" value="1"/>
</dbReference>
<evidence type="ECO:0000256" key="1">
    <source>
        <dbReference type="ARBA" id="ARBA00022603"/>
    </source>
</evidence>
<name>A0A1T4QNE8_9FUSO</name>
<dbReference type="AlphaFoldDB" id="A0A1T4QNE8"/>
<evidence type="ECO:0000256" key="6">
    <source>
        <dbReference type="RuleBase" id="RU000416"/>
    </source>
</evidence>
<dbReference type="PANTHER" id="PTHR10629:SF52">
    <property type="entry name" value="DNA (CYTOSINE-5)-METHYLTRANSFERASE 1"/>
    <property type="match status" value="1"/>
</dbReference>
<keyword evidence="1 5" id="KW-0489">Methyltransferase</keyword>
<comment type="similarity">
    <text evidence="5 6">Belongs to the class I-like SAM-binding methyltransferase superfamily. C5-methyltransferase family.</text>
</comment>
<dbReference type="InterPro" id="IPR001525">
    <property type="entry name" value="C5_MeTfrase"/>
</dbReference>
<accession>A0A1T4QNE8</accession>
<dbReference type="GO" id="GO:0032259">
    <property type="term" value="P:methylation"/>
    <property type="evidence" value="ECO:0007669"/>
    <property type="project" value="UniProtKB-KW"/>
</dbReference>
<evidence type="ECO:0000256" key="3">
    <source>
        <dbReference type="ARBA" id="ARBA00022691"/>
    </source>
</evidence>
<keyword evidence="2 5" id="KW-0808">Transferase</keyword>
<sequence>MNIICNKEEFSLYKNIDSLEKTIDKKKYKMILENLKNTISEIYSINKNKIDFTNEIDKIENFLQKAGILSSDEKYDKLKNILKGDEFHEFISIILKFINLNLKEKEYDINLLKYMDFYRKKILEESLGSNSPTLVDLFCGAGGLSLGFIQNGFRSILANDIEQVCIDTYRFNHLELPKSKAKVEDIKNISENIETYIKEKVDVIVGGPPCQSFSTANRQRIIDDPRNILYTYYVKIVEKLKPKFFIMENVKGMLEVANQVVEDFQTLKNVDYDVAYKVFNGKDFSVPQNRERLIYIGVRKDLGISSKNIIDEIYSKTQNMKKYTLKDAINDLRELKPFTLKNATELDTVESGKKIEKNKSKEINDYLELINNNKYSSLIFNHKTRYNNDRDIEIYSRMLPGDKSDSPRIADIMPYKNREHIFKDKYYKLKEDDICKAITAHMKFDCNMYIHPTQSRGLTPREAARVQSYPDNYFFLGPYTKTYMQIGNSVPPLMSRLIGEVIKKNLVNR</sequence>
<dbReference type="STRING" id="180163.SAMN02745174_02376"/>
<dbReference type="InterPro" id="IPR050390">
    <property type="entry name" value="C5-Methyltransferase"/>
</dbReference>
<dbReference type="PROSITE" id="PS51679">
    <property type="entry name" value="SAM_MT_C5"/>
    <property type="match status" value="1"/>
</dbReference>
<dbReference type="EMBL" id="FUWX01000026">
    <property type="protein sequence ID" value="SKA04778.1"/>
    <property type="molecule type" value="Genomic_DNA"/>
</dbReference>
<dbReference type="Gene3D" id="3.40.50.150">
    <property type="entry name" value="Vaccinia Virus protein VP39"/>
    <property type="match status" value="1"/>
</dbReference>
<dbReference type="NCBIfam" id="TIGR00675">
    <property type="entry name" value="dcm"/>
    <property type="match status" value="1"/>
</dbReference>
<comment type="catalytic activity">
    <reaction evidence="7">
        <text>a 2'-deoxycytidine in DNA + S-adenosyl-L-methionine = a 5-methyl-2'-deoxycytidine in DNA + S-adenosyl-L-homocysteine + H(+)</text>
        <dbReference type="Rhea" id="RHEA:13681"/>
        <dbReference type="Rhea" id="RHEA-COMP:11369"/>
        <dbReference type="Rhea" id="RHEA-COMP:11370"/>
        <dbReference type="ChEBI" id="CHEBI:15378"/>
        <dbReference type="ChEBI" id="CHEBI:57856"/>
        <dbReference type="ChEBI" id="CHEBI:59789"/>
        <dbReference type="ChEBI" id="CHEBI:85452"/>
        <dbReference type="ChEBI" id="CHEBI:85454"/>
        <dbReference type="EC" id="2.1.1.37"/>
    </reaction>
</comment>
<gene>
    <name evidence="8" type="ORF">SAMN02745174_02376</name>
</gene>
<dbReference type="PRINTS" id="PR00105">
    <property type="entry name" value="C5METTRFRASE"/>
</dbReference>
<evidence type="ECO:0000256" key="4">
    <source>
        <dbReference type="ARBA" id="ARBA00022747"/>
    </source>
</evidence>
<evidence type="ECO:0000313" key="9">
    <source>
        <dbReference type="Proteomes" id="UP000191153"/>
    </source>
</evidence>
<dbReference type="Pfam" id="PF00145">
    <property type="entry name" value="DNA_methylase"/>
    <property type="match status" value="1"/>
</dbReference>
<keyword evidence="4" id="KW-0680">Restriction system</keyword>
<evidence type="ECO:0000256" key="5">
    <source>
        <dbReference type="PROSITE-ProRule" id="PRU01016"/>
    </source>
</evidence>
<keyword evidence="3 5" id="KW-0949">S-adenosyl-L-methionine</keyword>
<dbReference type="GO" id="GO:0009307">
    <property type="term" value="P:DNA restriction-modification system"/>
    <property type="evidence" value="ECO:0007669"/>
    <property type="project" value="UniProtKB-KW"/>
</dbReference>
<dbReference type="RefSeq" id="WP_200803163.1">
    <property type="nucleotide sequence ID" value="NZ_FUWX01000026.1"/>
</dbReference>
<dbReference type="Gene3D" id="3.90.120.10">
    <property type="entry name" value="DNA Methylase, subunit A, domain 2"/>
    <property type="match status" value="1"/>
</dbReference>
<evidence type="ECO:0000313" key="8">
    <source>
        <dbReference type="EMBL" id="SKA04778.1"/>
    </source>
</evidence>
<dbReference type="GO" id="GO:0003886">
    <property type="term" value="F:DNA (cytosine-5-)-methyltransferase activity"/>
    <property type="evidence" value="ECO:0007669"/>
    <property type="project" value="UniProtKB-EC"/>
</dbReference>
<dbReference type="InterPro" id="IPR029063">
    <property type="entry name" value="SAM-dependent_MTases_sf"/>
</dbReference>
<evidence type="ECO:0000256" key="7">
    <source>
        <dbReference type="RuleBase" id="RU000417"/>
    </source>
</evidence>
<dbReference type="SUPFAM" id="SSF53335">
    <property type="entry name" value="S-adenosyl-L-methionine-dependent methyltransferases"/>
    <property type="match status" value="1"/>
</dbReference>
<dbReference type="EC" id="2.1.1.37" evidence="7"/>
<feature type="active site" evidence="5">
    <location>
        <position position="210"/>
    </location>
</feature>
<proteinExistence type="inferred from homology"/>
<evidence type="ECO:0000256" key="2">
    <source>
        <dbReference type="ARBA" id="ARBA00022679"/>
    </source>
</evidence>
<dbReference type="InterPro" id="IPR018117">
    <property type="entry name" value="C5_DNA_meth_AS"/>
</dbReference>
<reference evidence="8 9" key="1">
    <citation type="submission" date="2017-02" db="EMBL/GenBank/DDBJ databases">
        <authorList>
            <person name="Peterson S.W."/>
        </authorList>
    </citation>
    <scope>NUCLEOTIDE SEQUENCE [LARGE SCALE GENOMIC DNA]</scope>
    <source>
        <strain evidence="8 9">ATCC 700028</strain>
    </source>
</reference>
<dbReference type="PROSITE" id="PS00094">
    <property type="entry name" value="C5_MTASE_1"/>
    <property type="match status" value="1"/>
</dbReference>